<dbReference type="PANTHER" id="PTHR40124">
    <property type="match status" value="1"/>
</dbReference>
<dbReference type="Pfam" id="PF00395">
    <property type="entry name" value="SLH"/>
    <property type="match status" value="1"/>
</dbReference>
<proteinExistence type="predicted"/>
<name>A0A3B0SC92_9ZZZZ</name>
<dbReference type="Gene3D" id="2.60.120.200">
    <property type="match status" value="1"/>
</dbReference>
<dbReference type="Pfam" id="PF21294">
    <property type="entry name" value="Polysacc_lyase_14"/>
    <property type="match status" value="1"/>
</dbReference>
<protein>
    <recommendedName>
        <fullName evidence="1">SLH domain-containing protein</fullName>
    </recommendedName>
</protein>
<dbReference type="PROSITE" id="PS51272">
    <property type="entry name" value="SLH"/>
    <property type="match status" value="2"/>
</dbReference>
<evidence type="ECO:0000259" key="1">
    <source>
        <dbReference type="PROSITE" id="PS51272"/>
    </source>
</evidence>
<dbReference type="EMBL" id="UOEK01000029">
    <property type="protein sequence ID" value="VAV92655.1"/>
    <property type="molecule type" value="Genomic_DNA"/>
</dbReference>
<dbReference type="InterPro" id="IPR048958">
    <property type="entry name" value="Polysacc_lyase_14"/>
</dbReference>
<dbReference type="InterPro" id="IPR001119">
    <property type="entry name" value="SLH_dom"/>
</dbReference>
<dbReference type="AlphaFoldDB" id="A0A3B0SC92"/>
<gene>
    <name evidence="2" type="ORF">MNBD_ACTINO02-1855</name>
</gene>
<accession>A0A3B0SC92</accession>
<dbReference type="PANTHER" id="PTHR40124:SF1">
    <property type="entry name" value="DISAGGREGATASE RELATED REPEAT PROTEIN"/>
    <property type="match status" value="1"/>
</dbReference>
<organism evidence="2">
    <name type="scientific">hydrothermal vent metagenome</name>
    <dbReference type="NCBI Taxonomy" id="652676"/>
    <lineage>
        <taxon>unclassified sequences</taxon>
        <taxon>metagenomes</taxon>
        <taxon>ecological metagenomes</taxon>
    </lineage>
</organism>
<sequence>MQGVFKRLVRVVGVMAIIAATLTATAVAQPPTILAERFDTDGWNDTWVDWRSGDDLTTSQQSGYRTAGLGVNIGPGQRRGTGAHYRIDGDVNEAWFRYYLRLEDFVPKTSGKFPGFAGMPSFTARGCFPSTPEDPGWSARTMFTAAGTGGAEPDQIRLGTYLYHVDQAGACGDKLLWDANVATLSQDRWYCIEGRIGLNTPGANDGSVETWVDGVRAYQRDDIQFRRAEEPNLDIRTFWLNIYFGGSSVVNDRDLSLTIDELMISTEGQIGCVAPFWDSTATIHQSAIEALAFAGIVVGCAYGQYCPEDHLTRAQTLALIDRMIQAPPATLDAFSDDNGHWAEAVINRLAPLGIVTGCAVDLICPDDEVTRGQFAAFVTRAFNLPAPSEDFFSDDEGSPFEMSINQIASLGITRGCGGDGSTYCPEDPLTRAQAATLLYRVLQWQQRQ</sequence>
<feature type="domain" description="SLH" evidence="1">
    <location>
        <begin position="387"/>
        <end position="448"/>
    </location>
</feature>
<feature type="domain" description="SLH" evidence="1">
    <location>
        <begin position="329"/>
        <end position="386"/>
    </location>
</feature>
<evidence type="ECO:0000313" key="2">
    <source>
        <dbReference type="EMBL" id="VAV92655.1"/>
    </source>
</evidence>
<reference evidence="2" key="1">
    <citation type="submission" date="2018-06" db="EMBL/GenBank/DDBJ databases">
        <authorList>
            <person name="Zhirakovskaya E."/>
        </authorList>
    </citation>
    <scope>NUCLEOTIDE SEQUENCE</scope>
</reference>